<evidence type="ECO:0000256" key="4">
    <source>
        <dbReference type="SAM" id="SignalP"/>
    </source>
</evidence>
<sequence length="378" mass="41599">MGNGRSGRLGAGLGLALTALVVSSADAGPSVAFINPGKQDEPFWQDAALAMQEAATSLGIELEMLFAERDYLAQISLTREVAERPRQLQPDYLVLVGDKRTLFEQLELAEGANIQSFVAYNTVQSDERAVLGYPRERYAFWLGSLVPRAEDAGYLTARALVEKARSRGLSNPEGIIEVLAISGDRATDSSNRRNRGMQAALAEYPDVQLRQLVHGDWRKDKAAEQARQLYLRYPEARVLWAGSDLMAFGAIDSLRQGGGVPGQDMLFSAINTSEEAMQALISGELGALAGGHYLTGVWALVLLYDHYHGLDFAATEGTELERPMFMSFDSDSARQFLERQSLTGTTVDYCHFSKVCNSAREDYDFSLKSWLEAPVHDQ</sequence>
<dbReference type="KEGG" id="ppha:BVH74_14155"/>
<feature type="chain" id="PRO_5012143404" description="Periplasmic binding protein domain-containing protein" evidence="4">
    <location>
        <begin position="28"/>
        <end position="378"/>
    </location>
</feature>
<evidence type="ECO:0000256" key="1">
    <source>
        <dbReference type="ARBA" id="ARBA00004196"/>
    </source>
</evidence>
<dbReference type="PANTHER" id="PTHR46847:SF2">
    <property type="entry name" value="ABC TRANSPORTER SUGAR-BINDING PROTEIN"/>
    <property type="match status" value="1"/>
</dbReference>
<gene>
    <name evidence="6" type="ORF">BVH74_14155</name>
</gene>
<comment type="similarity">
    <text evidence="2">Belongs to the bacterial solute-binding protein 2 family.</text>
</comment>
<evidence type="ECO:0000259" key="5">
    <source>
        <dbReference type="Pfam" id="PF13407"/>
    </source>
</evidence>
<dbReference type="AlphaFoldDB" id="A0A1V0B7Q5"/>
<feature type="signal peptide" evidence="4">
    <location>
        <begin position="1"/>
        <end position="27"/>
    </location>
</feature>
<reference evidence="6 7" key="1">
    <citation type="submission" date="2017-03" db="EMBL/GenBank/DDBJ databases">
        <title>Complete genome sequence of the novel DNRA strain Pseudomonas sp. S-6-2 isolated from Chinese polluted river sediment. Journal of Biotechnology.</title>
        <authorList>
            <person name="Li J."/>
            <person name="Xiang F."/>
            <person name="Wang L."/>
            <person name="Xi L."/>
            <person name="Liu J."/>
        </authorList>
    </citation>
    <scope>NUCLEOTIDE SEQUENCE [LARGE SCALE GENOMIC DNA]</scope>
    <source>
        <strain evidence="6 7">S-6-2</strain>
    </source>
</reference>
<keyword evidence="7" id="KW-1185">Reference proteome</keyword>
<evidence type="ECO:0000256" key="3">
    <source>
        <dbReference type="ARBA" id="ARBA00022729"/>
    </source>
</evidence>
<feature type="domain" description="Periplasmic binding protein" evidence="5">
    <location>
        <begin position="31"/>
        <end position="289"/>
    </location>
</feature>
<dbReference type="Gene3D" id="3.40.50.2300">
    <property type="match status" value="2"/>
</dbReference>
<dbReference type="InterPro" id="IPR028082">
    <property type="entry name" value="Peripla_BP_I"/>
</dbReference>
<organism evidence="6 7">
    <name type="scientific">Halopseudomonas phragmitis</name>
    <dbReference type="NCBI Taxonomy" id="1931241"/>
    <lineage>
        <taxon>Bacteria</taxon>
        <taxon>Pseudomonadati</taxon>
        <taxon>Pseudomonadota</taxon>
        <taxon>Gammaproteobacteria</taxon>
        <taxon>Pseudomonadales</taxon>
        <taxon>Pseudomonadaceae</taxon>
        <taxon>Halopseudomonas</taxon>
    </lineage>
</organism>
<protein>
    <recommendedName>
        <fullName evidence="5">Periplasmic binding protein domain-containing protein</fullName>
    </recommendedName>
</protein>
<dbReference type="Proteomes" id="UP000243488">
    <property type="component" value="Chromosome"/>
</dbReference>
<comment type="subcellular location">
    <subcellularLocation>
        <location evidence="1">Cell envelope</location>
    </subcellularLocation>
</comment>
<dbReference type="GO" id="GO:0030313">
    <property type="term" value="C:cell envelope"/>
    <property type="evidence" value="ECO:0007669"/>
    <property type="project" value="UniProtKB-SubCell"/>
</dbReference>
<evidence type="ECO:0000256" key="2">
    <source>
        <dbReference type="ARBA" id="ARBA00007639"/>
    </source>
</evidence>
<dbReference type="InterPro" id="IPR025997">
    <property type="entry name" value="SBP_2_dom"/>
</dbReference>
<evidence type="ECO:0000313" key="6">
    <source>
        <dbReference type="EMBL" id="AQZ95824.1"/>
    </source>
</evidence>
<dbReference type="SUPFAM" id="SSF53822">
    <property type="entry name" value="Periplasmic binding protein-like I"/>
    <property type="match status" value="1"/>
</dbReference>
<evidence type="ECO:0000313" key="7">
    <source>
        <dbReference type="Proteomes" id="UP000243488"/>
    </source>
</evidence>
<dbReference type="RefSeq" id="WP_080050718.1">
    <property type="nucleotide sequence ID" value="NZ_CP020100.1"/>
</dbReference>
<keyword evidence="3 4" id="KW-0732">Signal</keyword>
<dbReference type="PANTHER" id="PTHR46847">
    <property type="entry name" value="D-ALLOSE-BINDING PERIPLASMIC PROTEIN-RELATED"/>
    <property type="match status" value="1"/>
</dbReference>
<dbReference type="GO" id="GO:0030246">
    <property type="term" value="F:carbohydrate binding"/>
    <property type="evidence" value="ECO:0007669"/>
    <property type="project" value="UniProtKB-ARBA"/>
</dbReference>
<dbReference type="EMBL" id="CP020100">
    <property type="protein sequence ID" value="AQZ95824.1"/>
    <property type="molecule type" value="Genomic_DNA"/>
</dbReference>
<dbReference type="CDD" id="cd06324">
    <property type="entry name" value="PBP1_ABC_sugar_binding-like"/>
    <property type="match status" value="1"/>
</dbReference>
<name>A0A1V0B7Q5_9GAMM</name>
<dbReference type="STRING" id="1931241.BVH74_14155"/>
<proteinExistence type="inferred from homology"/>
<dbReference type="GO" id="GO:0055085">
    <property type="term" value="P:transmembrane transport"/>
    <property type="evidence" value="ECO:0007669"/>
    <property type="project" value="UniProtKB-ARBA"/>
</dbReference>
<dbReference type="Pfam" id="PF13407">
    <property type="entry name" value="Peripla_BP_4"/>
    <property type="match status" value="1"/>
</dbReference>
<accession>A0A1V0B7Q5</accession>